<protein>
    <submittedName>
        <fullName evidence="1">Uncharacterized protein</fullName>
    </submittedName>
</protein>
<reference evidence="1" key="2">
    <citation type="journal article" date="2015" name="Fish Shellfish Immunol.">
        <title>Early steps in the European eel (Anguilla anguilla)-Vibrio vulnificus interaction in the gills: Role of the RtxA13 toxin.</title>
        <authorList>
            <person name="Callol A."/>
            <person name="Pajuelo D."/>
            <person name="Ebbesson L."/>
            <person name="Teles M."/>
            <person name="MacKenzie S."/>
            <person name="Amaro C."/>
        </authorList>
    </citation>
    <scope>NUCLEOTIDE SEQUENCE</scope>
</reference>
<dbReference type="AlphaFoldDB" id="A0A0E9Y2G8"/>
<name>A0A0E9Y2G8_ANGAN</name>
<reference evidence="1" key="1">
    <citation type="submission" date="2014-11" db="EMBL/GenBank/DDBJ databases">
        <authorList>
            <person name="Amaro Gonzalez C."/>
        </authorList>
    </citation>
    <scope>NUCLEOTIDE SEQUENCE</scope>
</reference>
<organism evidence="1">
    <name type="scientific">Anguilla anguilla</name>
    <name type="common">European freshwater eel</name>
    <name type="synonym">Muraena anguilla</name>
    <dbReference type="NCBI Taxonomy" id="7936"/>
    <lineage>
        <taxon>Eukaryota</taxon>
        <taxon>Metazoa</taxon>
        <taxon>Chordata</taxon>
        <taxon>Craniata</taxon>
        <taxon>Vertebrata</taxon>
        <taxon>Euteleostomi</taxon>
        <taxon>Actinopterygii</taxon>
        <taxon>Neopterygii</taxon>
        <taxon>Teleostei</taxon>
        <taxon>Anguilliformes</taxon>
        <taxon>Anguillidae</taxon>
        <taxon>Anguilla</taxon>
    </lineage>
</organism>
<dbReference type="EMBL" id="GBXM01000162">
    <property type="protein sequence ID" value="JAI08416.1"/>
    <property type="molecule type" value="Transcribed_RNA"/>
</dbReference>
<accession>A0A0E9Y2G8</accession>
<sequence length="71" mass="8309">MPDQGDLLRCVQCNRFTVPLKQQENKQVIVVFLLSSTVNKCYSHTKPCELKNRRLQMVTIQFINDNFVCFS</sequence>
<proteinExistence type="predicted"/>
<evidence type="ECO:0000313" key="1">
    <source>
        <dbReference type="EMBL" id="JAI08416.1"/>
    </source>
</evidence>